<dbReference type="InterPro" id="IPR036388">
    <property type="entry name" value="WH-like_DNA-bd_sf"/>
</dbReference>
<dbReference type="NCBIfam" id="TIGR02937">
    <property type="entry name" value="sigma70-ECF"/>
    <property type="match status" value="1"/>
</dbReference>
<dbReference type="InterPro" id="IPR007627">
    <property type="entry name" value="RNA_pol_sigma70_r2"/>
</dbReference>
<dbReference type="PANTHER" id="PTHR43133:SF8">
    <property type="entry name" value="RNA POLYMERASE SIGMA FACTOR HI_1459-RELATED"/>
    <property type="match status" value="1"/>
</dbReference>
<dbReference type="GO" id="GO:0016987">
    <property type="term" value="F:sigma factor activity"/>
    <property type="evidence" value="ECO:0007669"/>
    <property type="project" value="UniProtKB-KW"/>
</dbReference>
<dbReference type="Pfam" id="PF07638">
    <property type="entry name" value="Sigma70_ECF"/>
    <property type="match status" value="1"/>
</dbReference>
<comment type="similarity">
    <text evidence="1">Belongs to the sigma-70 factor family. ECF subfamily.</text>
</comment>
<proteinExistence type="inferred from homology"/>
<sequence length="161" mass="18640">MESKMDIELLYKKYGPMVYRRCKTMLKNEEQATDAMQDVFVQLIRKKDDLTMDAPSSLLYTIATNTCLNIIRKRKNTPECESDEILQIIASYDDPTKLVLTNHFLERLFKSEKSSTKTIAVLHYVDGFTLEETANQVGLSVSGVRKRLRNLREKSLLLKEQ</sequence>
<protein>
    <submittedName>
        <fullName evidence="8">Sigma-70 family RNA polymerase sigma factor</fullName>
    </submittedName>
</protein>
<evidence type="ECO:0000259" key="7">
    <source>
        <dbReference type="Pfam" id="PF07638"/>
    </source>
</evidence>
<evidence type="ECO:0000256" key="3">
    <source>
        <dbReference type="ARBA" id="ARBA00023082"/>
    </source>
</evidence>
<evidence type="ECO:0000256" key="5">
    <source>
        <dbReference type="ARBA" id="ARBA00023163"/>
    </source>
</evidence>
<evidence type="ECO:0000256" key="2">
    <source>
        <dbReference type="ARBA" id="ARBA00023015"/>
    </source>
</evidence>
<dbReference type="InterPro" id="IPR013324">
    <property type="entry name" value="RNA_pol_sigma_r3/r4-like"/>
</dbReference>
<dbReference type="InterPro" id="IPR013325">
    <property type="entry name" value="RNA_pol_sigma_r2"/>
</dbReference>
<dbReference type="InterPro" id="IPR014284">
    <property type="entry name" value="RNA_pol_sigma-70_dom"/>
</dbReference>
<keyword evidence="9" id="KW-1185">Reference proteome</keyword>
<dbReference type="SUPFAM" id="SSF88659">
    <property type="entry name" value="Sigma3 and sigma4 domains of RNA polymerase sigma factors"/>
    <property type="match status" value="1"/>
</dbReference>
<name>A0A5C1QGA2_9SPIO</name>
<organism evidence="8 9">
    <name type="scientific">Thiospirochaeta perfilievii</name>
    <dbReference type="NCBI Taxonomy" id="252967"/>
    <lineage>
        <taxon>Bacteria</taxon>
        <taxon>Pseudomonadati</taxon>
        <taxon>Spirochaetota</taxon>
        <taxon>Spirochaetia</taxon>
        <taxon>Spirochaetales</taxon>
        <taxon>Spirochaetaceae</taxon>
        <taxon>Thiospirochaeta</taxon>
    </lineage>
</organism>
<dbReference type="Gene3D" id="1.10.1740.10">
    <property type="match status" value="1"/>
</dbReference>
<dbReference type="InterPro" id="IPR053812">
    <property type="entry name" value="HTH_Sigma70_ECF-like"/>
</dbReference>
<dbReference type="KEGG" id="sper:EW093_16185"/>
<reference evidence="8 9" key="2">
    <citation type="submission" date="2019-09" db="EMBL/GenBank/DDBJ databases">
        <title>Complete Genome Sequence and Methylome Analysis of free living Spirochaetas.</title>
        <authorList>
            <person name="Leshcheva N."/>
            <person name="Mikheeva N."/>
        </authorList>
    </citation>
    <scope>NUCLEOTIDE SEQUENCE [LARGE SCALE GENOMIC DNA]</scope>
    <source>
        <strain evidence="8 9">P</strain>
    </source>
</reference>
<dbReference type="AlphaFoldDB" id="A0A5C1QGA2"/>
<evidence type="ECO:0000259" key="6">
    <source>
        <dbReference type="Pfam" id="PF04542"/>
    </source>
</evidence>
<gene>
    <name evidence="8" type="ORF">EW093_16185</name>
</gene>
<dbReference type="GO" id="GO:0003677">
    <property type="term" value="F:DNA binding"/>
    <property type="evidence" value="ECO:0007669"/>
    <property type="project" value="UniProtKB-KW"/>
</dbReference>
<evidence type="ECO:0000313" key="9">
    <source>
        <dbReference type="Proteomes" id="UP000323824"/>
    </source>
</evidence>
<reference evidence="8 9" key="1">
    <citation type="submission" date="2019-02" db="EMBL/GenBank/DDBJ databases">
        <authorList>
            <person name="Fomenkov A."/>
            <person name="Dubinina G."/>
            <person name="Grabovich M."/>
            <person name="Vincze T."/>
            <person name="Roberts R.J."/>
        </authorList>
    </citation>
    <scope>NUCLEOTIDE SEQUENCE [LARGE SCALE GENOMIC DNA]</scope>
    <source>
        <strain evidence="8 9">P</strain>
    </source>
</reference>
<feature type="domain" description="RNA polymerase sigma-70 ECF-like HTH" evidence="7">
    <location>
        <begin position="80"/>
        <end position="154"/>
    </location>
</feature>
<keyword evidence="2" id="KW-0805">Transcription regulation</keyword>
<dbReference type="EMBL" id="CP035807">
    <property type="protein sequence ID" value="QEN06160.1"/>
    <property type="molecule type" value="Genomic_DNA"/>
</dbReference>
<evidence type="ECO:0000256" key="1">
    <source>
        <dbReference type="ARBA" id="ARBA00010641"/>
    </source>
</evidence>
<feature type="domain" description="RNA polymerase sigma-70 region 2" evidence="6">
    <location>
        <begin position="10"/>
        <end position="76"/>
    </location>
</feature>
<dbReference type="InterPro" id="IPR039425">
    <property type="entry name" value="RNA_pol_sigma-70-like"/>
</dbReference>
<keyword evidence="5" id="KW-0804">Transcription</keyword>
<keyword evidence="3" id="KW-0731">Sigma factor</keyword>
<dbReference type="Gene3D" id="1.10.10.10">
    <property type="entry name" value="Winged helix-like DNA-binding domain superfamily/Winged helix DNA-binding domain"/>
    <property type="match status" value="1"/>
</dbReference>
<dbReference type="SUPFAM" id="SSF88946">
    <property type="entry name" value="Sigma2 domain of RNA polymerase sigma factors"/>
    <property type="match status" value="1"/>
</dbReference>
<dbReference type="PANTHER" id="PTHR43133">
    <property type="entry name" value="RNA POLYMERASE ECF-TYPE SIGMA FACTO"/>
    <property type="match status" value="1"/>
</dbReference>
<dbReference type="GO" id="GO:0006352">
    <property type="term" value="P:DNA-templated transcription initiation"/>
    <property type="evidence" value="ECO:0007669"/>
    <property type="project" value="InterPro"/>
</dbReference>
<dbReference type="Pfam" id="PF04542">
    <property type="entry name" value="Sigma70_r2"/>
    <property type="match status" value="1"/>
</dbReference>
<evidence type="ECO:0000256" key="4">
    <source>
        <dbReference type="ARBA" id="ARBA00023125"/>
    </source>
</evidence>
<accession>A0A5C1QGA2</accession>
<evidence type="ECO:0000313" key="8">
    <source>
        <dbReference type="EMBL" id="QEN06160.1"/>
    </source>
</evidence>
<dbReference type="Proteomes" id="UP000323824">
    <property type="component" value="Chromosome"/>
</dbReference>
<dbReference type="OrthoDB" id="9795666at2"/>
<keyword evidence="4" id="KW-0238">DNA-binding</keyword>